<comment type="caution">
    <text evidence="3">The sequence shown here is derived from an EMBL/GenBank/DDBJ whole genome shotgun (WGS) entry which is preliminary data.</text>
</comment>
<keyword evidence="3" id="KW-0808">Transferase</keyword>
<keyword evidence="3" id="KW-0418">Kinase</keyword>
<keyword evidence="1" id="KW-0067">ATP-binding</keyword>
<keyword evidence="4" id="KW-1185">Reference proteome</keyword>
<dbReference type="AlphaFoldDB" id="S7W7E4"/>
<dbReference type="OrthoDB" id="4062651at2759"/>
<organism evidence="3 4">
    <name type="scientific">Spraguea lophii (strain 42_110)</name>
    <name type="common">Microsporidian parasite</name>
    <dbReference type="NCBI Taxonomy" id="1358809"/>
    <lineage>
        <taxon>Eukaryota</taxon>
        <taxon>Fungi</taxon>
        <taxon>Fungi incertae sedis</taxon>
        <taxon>Microsporidia</taxon>
        <taxon>Spragueidae</taxon>
        <taxon>Spraguea</taxon>
    </lineage>
</organism>
<dbReference type="Proteomes" id="UP000014978">
    <property type="component" value="Unassembled WGS sequence"/>
</dbReference>
<dbReference type="InterPro" id="IPR017441">
    <property type="entry name" value="Protein_kinase_ATP_BS"/>
</dbReference>
<dbReference type="PROSITE" id="PS00107">
    <property type="entry name" value="PROTEIN_KINASE_ATP"/>
    <property type="match status" value="1"/>
</dbReference>
<keyword evidence="1" id="KW-0547">Nucleotide-binding</keyword>
<dbReference type="PROSITE" id="PS00109">
    <property type="entry name" value="PROTEIN_KINASE_TYR"/>
    <property type="match status" value="1"/>
</dbReference>
<dbReference type="STRING" id="1358809.S7W7E4"/>
<accession>S7W7E4</accession>
<dbReference type="HOGENOM" id="CLU_052866_0_0_1"/>
<dbReference type="GO" id="GO:0005737">
    <property type="term" value="C:cytoplasm"/>
    <property type="evidence" value="ECO:0007669"/>
    <property type="project" value="TreeGrafter"/>
</dbReference>
<dbReference type="GO" id="GO:0004674">
    <property type="term" value="F:protein serine/threonine kinase activity"/>
    <property type="evidence" value="ECO:0007669"/>
    <property type="project" value="TreeGrafter"/>
</dbReference>
<proteinExistence type="predicted"/>
<sequence>MILFIFFFENYCGSDNKFPDIHKRKTKHITKRHSQTLKPPIPDKKESTSAEMMRAARSLQNIPFTLLNRISLINKEDNDFSELKKGEASGDVPIGFKRRVFSKVITKQYKSRPHIFLPKFQCEENSCITYTKHRQKDDIMRSIFYCKKVLEKKNGNFMEKAYREIGKIGEGSFGSVYLYETKGCKAPLIGKYTHIKNIFCRGFQEYEVCKLLIDLKHESIIRIYEVFHGAKNMLILMELKDGYNLYKIVNHYNLHYDFKREIMAQVAAGIVFLHENDIVHGDLSPNNIMIGLDGKAKIIDFGFSCILEQGKEIGLQSIINEYTSPERVMGIYRQSDDYYSLGICIFYIHEERYPYYRSYLQELYYCKTPILFSFNLDSPNDEIDIVLKMTRYELAYRLGSREEDVETMRNHVYFKGTSFEKKNEELKD</sequence>
<evidence type="ECO:0000313" key="4">
    <source>
        <dbReference type="Proteomes" id="UP000014978"/>
    </source>
</evidence>
<name>S7W7E4_SPRLO</name>
<dbReference type="GO" id="GO:0005524">
    <property type="term" value="F:ATP binding"/>
    <property type="evidence" value="ECO:0007669"/>
    <property type="project" value="UniProtKB-UniRule"/>
</dbReference>
<dbReference type="SUPFAM" id="SSF56112">
    <property type="entry name" value="Protein kinase-like (PK-like)"/>
    <property type="match status" value="1"/>
</dbReference>
<evidence type="ECO:0000256" key="1">
    <source>
        <dbReference type="PROSITE-ProRule" id="PRU10141"/>
    </source>
</evidence>
<dbReference type="PANTHER" id="PTHR24361">
    <property type="entry name" value="MITOGEN-ACTIVATED KINASE KINASE KINASE"/>
    <property type="match status" value="1"/>
</dbReference>
<dbReference type="InterPro" id="IPR053235">
    <property type="entry name" value="Ser_Thr_kinase"/>
</dbReference>
<gene>
    <name evidence="3" type="ORF">SLOPH_2108</name>
</gene>
<dbReference type="InterPro" id="IPR008266">
    <property type="entry name" value="Tyr_kinase_AS"/>
</dbReference>
<dbReference type="Gene3D" id="1.10.510.10">
    <property type="entry name" value="Transferase(Phosphotransferase) domain 1"/>
    <property type="match status" value="1"/>
</dbReference>
<feature type="binding site" evidence="1">
    <location>
        <position position="191"/>
    </location>
    <ligand>
        <name>ATP</name>
        <dbReference type="ChEBI" id="CHEBI:30616"/>
    </ligand>
</feature>
<dbReference type="EMBL" id="ATCN01000570">
    <property type="protein sequence ID" value="EPR78765.1"/>
    <property type="molecule type" value="Genomic_DNA"/>
</dbReference>
<reference evidence="4" key="1">
    <citation type="journal article" date="2013" name="PLoS Genet.">
        <title>The genome of Spraguea lophii and the basis of host-microsporidian interactions.</title>
        <authorList>
            <person name="Campbell S.E."/>
            <person name="Williams T.A."/>
            <person name="Yousuf A."/>
            <person name="Soanes D.M."/>
            <person name="Paszkiewicz K.H."/>
            <person name="Williams B.A.P."/>
        </authorList>
    </citation>
    <scope>NUCLEOTIDE SEQUENCE [LARGE SCALE GENOMIC DNA]</scope>
    <source>
        <strain evidence="4">42_110</strain>
    </source>
</reference>
<protein>
    <submittedName>
        <fullName evidence="3">Protein kinase</fullName>
    </submittedName>
</protein>
<evidence type="ECO:0000313" key="3">
    <source>
        <dbReference type="EMBL" id="EPR78765.1"/>
    </source>
</evidence>
<feature type="domain" description="Protein kinase" evidence="2">
    <location>
        <begin position="162"/>
        <end position="414"/>
    </location>
</feature>
<dbReference type="VEuPathDB" id="MicrosporidiaDB:SLOPH_2108"/>
<evidence type="ECO:0000259" key="2">
    <source>
        <dbReference type="PROSITE" id="PS50011"/>
    </source>
</evidence>
<dbReference type="InterPro" id="IPR011009">
    <property type="entry name" value="Kinase-like_dom_sf"/>
</dbReference>
<dbReference type="InParanoid" id="S7W7E4"/>
<dbReference type="PROSITE" id="PS50011">
    <property type="entry name" value="PROTEIN_KINASE_DOM"/>
    <property type="match status" value="1"/>
</dbReference>
<dbReference type="Pfam" id="PF00069">
    <property type="entry name" value="Pkinase"/>
    <property type="match status" value="1"/>
</dbReference>
<dbReference type="InterPro" id="IPR000719">
    <property type="entry name" value="Prot_kinase_dom"/>
</dbReference>